<dbReference type="InterPro" id="IPR024079">
    <property type="entry name" value="MetalloPept_cat_dom_sf"/>
</dbReference>
<dbReference type="Proteomes" id="UP001146120">
    <property type="component" value="Unassembled WGS sequence"/>
</dbReference>
<evidence type="ECO:0000313" key="1">
    <source>
        <dbReference type="EMBL" id="DAZ92510.1"/>
    </source>
</evidence>
<reference evidence="1" key="2">
    <citation type="journal article" date="2023" name="Microbiol Resour">
        <title>Decontamination and Annotation of the Draft Genome Sequence of the Oomycete Lagenidium giganteum ARSEF 373.</title>
        <authorList>
            <person name="Morgan W.R."/>
            <person name="Tartar A."/>
        </authorList>
    </citation>
    <scope>NUCLEOTIDE SEQUENCE</scope>
    <source>
        <strain evidence="1">ARSEF 373</strain>
    </source>
</reference>
<evidence type="ECO:0008006" key="3">
    <source>
        <dbReference type="Google" id="ProtNLM"/>
    </source>
</evidence>
<proteinExistence type="predicted"/>
<organism evidence="1 2">
    <name type="scientific">Lagenidium giganteum</name>
    <dbReference type="NCBI Taxonomy" id="4803"/>
    <lineage>
        <taxon>Eukaryota</taxon>
        <taxon>Sar</taxon>
        <taxon>Stramenopiles</taxon>
        <taxon>Oomycota</taxon>
        <taxon>Peronosporomycetes</taxon>
        <taxon>Pythiales</taxon>
        <taxon>Pythiaceae</taxon>
    </lineage>
</organism>
<evidence type="ECO:0000313" key="2">
    <source>
        <dbReference type="Proteomes" id="UP001146120"/>
    </source>
</evidence>
<dbReference type="AlphaFoldDB" id="A0AAV2YA93"/>
<sequence length="36" mass="4242">MRRRITGVTMSSWTFAKTFQCDSGTKMNPENKCELW</sequence>
<dbReference type="PROSITE" id="PS51885">
    <property type="entry name" value="NEPRILYSIN"/>
    <property type="match status" value="1"/>
</dbReference>
<protein>
    <recommendedName>
        <fullName evidence="3">Peptidase M13 C-terminal domain-containing protein</fullName>
    </recommendedName>
</protein>
<dbReference type="GO" id="GO:0006508">
    <property type="term" value="P:proteolysis"/>
    <property type="evidence" value="ECO:0007669"/>
    <property type="project" value="InterPro"/>
</dbReference>
<dbReference type="GO" id="GO:0004222">
    <property type="term" value="F:metalloendopeptidase activity"/>
    <property type="evidence" value="ECO:0007669"/>
    <property type="project" value="InterPro"/>
</dbReference>
<dbReference type="SUPFAM" id="SSF55486">
    <property type="entry name" value="Metalloproteases ('zincins'), catalytic domain"/>
    <property type="match status" value="1"/>
</dbReference>
<dbReference type="InterPro" id="IPR000718">
    <property type="entry name" value="Peptidase_M13"/>
</dbReference>
<dbReference type="Gene3D" id="3.40.390.10">
    <property type="entry name" value="Collagenase (Catalytic Domain)"/>
    <property type="match status" value="1"/>
</dbReference>
<reference evidence="1" key="1">
    <citation type="submission" date="2022-11" db="EMBL/GenBank/DDBJ databases">
        <authorList>
            <person name="Morgan W.R."/>
            <person name="Tartar A."/>
        </authorList>
    </citation>
    <scope>NUCLEOTIDE SEQUENCE</scope>
    <source>
        <strain evidence="1">ARSEF 373</strain>
    </source>
</reference>
<comment type="caution">
    <text evidence="1">The sequence shown here is derived from an EMBL/GenBank/DDBJ whole genome shotgun (WGS) entry which is preliminary data.</text>
</comment>
<name>A0AAV2YA93_9STRA</name>
<accession>A0AAV2YA93</accession>
<keyword evidence="2" id="KW-1185">Reference proteome</keyword>
<gene>
    <name evidence="1" type="ORF">N0F65_012740</name>
</gene>
<dbReference type="EMBL" id="DAKRPA010000435">
    <property type="protein sequence ID" value="DAZ92510.1"/>
    <property type="molecule type" value="Genomic_DNA"/>
</dbReference>